<keyword evidence="2" id="KW-0472">Membrane</keyword>
<evidence type="ECO:0000256" key="1">
    <source>
        <dbReference type="SAM" id="MobiDB-lite"/>
    </source>
</evidence>
<proteinExistence type="predicted"/>
<name>A0ABU1PZG6_9PSEU</name>
<dbReference type="EMBL" id="JAVDSG010000001">
    <property type="protein sequence ID" value="MDR6596045.1"/>
    <property type="molecule type" value="Genomic_DNA"/>
</dbReference>
<gene>
    <name evidence="4" type="ORF">J2S66_004429</name>
</gene>
<keyword evidence="2" id="KW-1133">Transmembrane helix</keyword>
<dbReference type="InterPro" id="IPR058330">
    <property type="entry name" value="DUF8017"/>
</dbReference>
<evidence type="ECO:0000313" key="4">
    <source>
        <dbReference type="EMBL" id="MDR6596045.1"/>
    </source>
</evidence>
<sequence>MTYPGDGQTGWGGQSNQGNQGDWGHQQPQPQQPPYGGYPQQQYPQQEYPQQGFGSYGGLGVFSGGDEPPRKDRTKVWIAVAVAAVVLLAGGLTAFFVTRSGSTPVAQTSSSAPTTTTTRSSAPTTTRTTEAGPSCEAAKRDWNCLPVPALSYSYDVPKGWSPAAGSANVEGLDGVKLTGLTLTGAYDCGGNGFTRGGAGGVVVPAGDLAAVAKDFAQRLGTQFYNSAPRFDVKLGEPKPVKLAGEVEGVQVDATITTSGDECLATKGMVKVLVLRGDPGFHVFMANGDLEGGPAQPAPPTEADLQAMVDSVKPLAR</sequence>
<dbReference type="RefSeq" id="WP_310309129.1">
    <property type="nucleotide sequence ID" value="NZ_BAAAXB010000001.1"/>
</dbReference>
<reference evidence="4 5" key="1">
    <citation type="submission" date="2023-07" db="EMBL/GenBank/DDBJ databases">
        <title>Sequencing the genomes of 1000 actinobacteria strains.</title>
        <authorList>
            <person name="Klenk H.-P."/>
        </authorList>
    </citation>
    <scope>NUCLEOTIDE SEQUENCE [LARGE SCALE GENOMIC DNA]</scope>
    <source>
        <strain evidence="4 5">DSM 43749</strain>
    </source>
</reference>
<evidence type="ECO:0000313" key="5">
    <source>
        <dbReference type="Proteomes" id="UP001268819"/>
    </source>
</evidence>
<feature type="compositionally biased region" description="Low complexity" evidence="1">
    <location>
        <begin position="108"/>
        <end position="129"/>
    </location>
</feature>
<evidence type="ECO:0000256" key="2">
    <source>
        <dbReference type="SAM" id="Phobius"/>
    </source>
</evidence>
<dbReference type="Proteomes" id="UP001268819">
    <property type="component" value="Unassembled WGS sequence"/>
</dbReference>
<dbReference type="Pfam" id="PF26056">
    <property type="entry name" value="DUF8017"/>
    <property type="match status" value="1"/>
</dbReference>
<feature type="compositionally biased region" description="Gly residues" evidence="1">
    <location>
        <begin position="54"/>
        <end position="63"/>
    </location>
</feature>
<feature type="compositionally biased region" description="Low complexity" evidence="1">
    <location>
        <begin position="16"/>
        <end position="53"/>
    </location>
</feature>
<protein>
    <recommendedName>
        <fullName evidence="3">DUF8017 domain-containing protein</fullName>
    </recommendedName>
</protein>
<evidence type="ECO:0000259" key="3">
    <source>
        <dbReference type="Pfam" id="PF26056"/>
    </source>
</evidence>
<accession>A0ABU1PZG6</accession>
<organism evidence="4 5">
    <name type="scientific">Saccharothrix longispora</name>
    <dbReference type="NCBI Taxonomy" id="33920"/>
    <lineage>
        <taxon>Bacteria</taxon>
        <taxon>Bacillati</taxon>
        <taxon>Actinomycetota</taxon>
        <taxon>Actinomycetes</taxon>
        <taxon>Pseudonocardiales</taxon>
        <taxon>Pseudonocardiaceae</taxon>
        <taxon>Saccharothrix</taxon>
    </lineage>
</organism>
<keyword evidence="5" id="KW-1185">Reference proteome</keyword>
<feature type="domain" description="DUF8017" evidence="3">
    <location>
        <begin position="136"/>
        <end position="314"/>
    </location>
</feature>
<feature type="region of interest" description="Disordered" evidence="1">
    <location>
        <begin position="1"/>
        <end position="70"/>
    </location>
</feature>
<feature type="transmembrane region" description="Helical" evidence="2">
    <location>
        <begin position="76"/>
        <end position="97"/>
    </location>
</feature>
<comment type="caution">
    <text evidence="4">The sequence shown here is derived from an EMBL/GenBank/DDBJ whole genome shotgun (WGS) entry which is preliminary data.</text>
</comment>
<feature type="region of interest" description="Disordered" evidence="1">
    <location>
        <begin position="102"/>
        <end position="134"/>
    </location>
</feature>
<keyword evidence="2" id="KW-0812">Transmembrane</keyword>